<dbReference type="CDD" id="cd02440">
    <property type="entry name" value="AdoMet_MTases"/>
    <property type="match status" value="1"/>
</dbReference>
<dbReference type="OrthoDB" id="2013972at2759"/>
<proteinExistence type="predicted"/>
<dbReference type="Gene3D" id="3.40.50.150">
    <property type="entry name" value="Vaccinia Virus protein VP39"/>
    <property type="match status" value="1"/>
</dbReference>
<keyword evidence="3" id="KW-1185">Reference proteome</keyword>
<dbReference type="InterPro" id="IPR029063">
    <property type="entry name" value="SAM-dependent_MTases_sf"/>
</dbReference>
<protein>
    <recommendedName>
        <fullName evidence="4">Methyltransferase</fullName>
    </recommendedName>
</protein>
<name>A0A517LJ36_9PEZI</name>
<dbReference type="Pfam" id="PF13489">
    <property type="entry name" value="Methyltransf_23"/>
    <property type="match status" value="1"/>
</dbReference>
<accession>A0A517LJ36</accession>
<dbReference type="EMBL" id="CP042197">
    <property type="protein sequence ID" value="QDS75617.1"/>
    <property type="molecule type" value="Genomic_DNA"/>
</dbReference>
<dbReference type="STRING" id="50376.A0A517LJ36"/>
<dbReference type="SUPFAM" id="SSF53335">
    <property type="entry name" value="S-adenosyl-L-methionine-dependent methyltransferases"/>
    <property type="match status" value="1"/>
</dbReference>
<sequence>MVSDDPSSVPQIDGGEPLVPHAPMNPDVAIVAESEGSDDSSDTDSALGFDNASFRSASVGSSVFDYKYENGRRYHAYREGTYILPNDETEQDRLDLHHHIFRLILRGALFRAPVNPKDVHRALDFGTGTGIWAIDFADDAPNAHVIGTDLSPIQPNFVPPNCNFYVDDVESDWAFRDDEKFEFIHGRSMGGSIGNWAKLHQQAFEHLKPGGWFEMQEYEAFIANRDDPDMSRAPNIKKWIDLMIEASVIFGKSVKIAKEQEQLMIDAGFMNVRDDVFTVPCGAWPKDKNLKELGWYQRENMCAAVESFSVGFLSRVMNWSMEEVQVLIAKTKQEFRDPKLHLYTYFHFTYGQKPPQS</sequence>
<feature type="compositionally biased region" description="Polar residues" evidence="1">
    <location>
        <begin position="1"/>
        <end position="10"/>
    </location>
</feature>
<feature type="region of interest" description="Disordered" evidence="1">
    <location>
        <begin position="1"/>
        <end position="45"/>
    </location>
</feature>
<evidence type="ECO:0008006" key="4">
    <source>
        <dbReference type="Google" id="ProtNLM"/>
    </source>
</evidence>
<evidence type="ECO:0000313" key="2">
    <source>
        <dbReference type="EMBL" id="QDS75617.1"/>
    </source>
</evidence>
<reference evidence="2 3" key="1">
    <citation type="submission" date="2019-07" db="EMBL/GenBank/DDBJ databases">
        <title>Finished genome of Venturia effusa.</title>
        <authorList>
            <person name="Young C.A."/>
            <person name="Cox M.P."/>
            <person name="Ganley A.R.D."/>
            <person name="David W.J."/>
        </authorList>
    </citation>
    <scope>NUCLEOTIDE SEQUENCE [LARGE SCALE GENOMIC DNA]</scope>
    <source>
        <strain evidence="3">albino</strain>
    </source>
</reference>
<dbReference type="PANTHER" id="PTHR43591">
    <property type="entry name" value="METHYLTRANSFERASE"/>
    <property type="match status" value="1"/>
</dbReference>
<evidence type="ECO:0000256" key="1">
    <source>
        <dbReference type="SAM" id="MobiDB-lite"/>
    </source>
</evidence>
<gene>
    <name evidence="2" type="ORF">FKW77_006625</name>
</gene>
<evidence type="ECO:0000313" key="3">
    <source>
        <dbReference type="Proteomes" id="UP000316270"/>
    </source>
</evidence>
<dbReference type="Proteomes" id="UP000316270">
    <property type="component" value="Chromosome 13"/>
</dbReference>
<dbReference type="AlphaFoldDB" id="A0A517LJ36"/>
<organism evidence="2 3">
    <name type="scientific">Venturia effusa</name>
    <dbReference type="NCBI Taxonomy" id="50376"/>
    <lineage>
        <taxon>Eukaryota</taxon>
        <taxon>Fungi</taxon>
        <taxon>Dikarya</taxon>
        <taxon>Ascomycota</taxon>
        <taxon>Pezizomycotina</taxon>
        <taxon>Dothideomycetes</taxon>
        <taxon>Pleosporomycetidae</taxon>
        <taxon>Venturiales</taxon>
        <taxon>Venturiaceae</taxon>
        <taxon>Venturia</taxon>
    </lineage>
</organism>
<dbReference type="PANTHER" id="PTHR43591:SF31">
    <property type="entry name" value="LAEA-LIKE, PUTATIVE (AFU_ORTHOLOGUE AFUA_8G01930)-RELATED"/>
    <property type="match status" value="1"/>
</dbReference>
<dbReference type="GO" id="GO:0008168">
    <property type="term" value="F:methyltransferase activity"/>
    <property type="evidence" value="ECO:0007669"/>
    <property type="project" value="TreeGrafter"/>
</dbReference>